<dbReference type="InterPro" id="IPR003313">
    <property type="entry name" value="AraC-bd"/>
</dbReference>
<gene>
    <name evidence="3" type="ORF">KR51_00014020</name>
</gene>
<dbReference type="Proteomes" id="UP000016960">
    <property type="component" value="Unassembled WGS sequence"/>
</dbReference>
<organism evidence="3 4">
    <name type="scientific">Rubidibacter lacunae KORDI 51-2</name>
    <dbReference type="NCBI Taxonomy" id="582515"/>
    <lineage>
        <taxon>Bacteria</taxon>
        <taxon>Bacillati</taxon>
        <taxon>Cyanobacteriota</taxon>
        <taxon>Cyanophyceae</taxon>
        <taxon>Oscillatoriophycideae</taxon>
        <taxon>Chroococcales</taxon>
        <taxon>Aphanothecaceae</taxon>
        <taxon>Rubidibacter</taxon>
    </lineage>
</organism>
<keyword evidence="1" id="KW-0238">DNA-binding</keyword>
<name>U5DK58_9CHRO</name>
<dbReference type="OrthoDB" id="285029at2"/>
<accession>U5DK58</accession>
<dbReference type="GO" id="GO:0003677">
    <property type="term" value="F:DNA binding"/>
    <property type="evidence" value="ECO:0007669"/>
    <property type="project" value="UniProtKB-KW"/>
</dbReference>
<reference evidence="3 4" key="1">
    <citation type="submission" date="2013-05" db="EMBL/GenBank/DDBJ databases">
        <title>Draft genome sequence of Rubidibacter lacunae KORDI 51-2.</title>
        <authorList>
            <person name="Choi D.H."/>
            <person name="Noh J.H."/>
            <person name="Kwon K.-K."/>
            <person name="Lee J.-H."/>
            <person name="Ryu J.-Y."/>
        </authorList>
    </citation>
    <scope>NUCLEOTIDE SEQUENCE [LARGE SCALE GENOMIC DNA]</scope>
    <source>
        <strain evidence="3 4">KORDI 51-2</strain>
    </source>
</reference>
<dbReference type="RefSeq" id="WP_022605986.1">
    <property type="nucleotide sequence ID" value="NZ_ASSJ01000035.1"/>
</dbReference>
<dbReference type="STRING" id="582515.KR51_00014020"/>
<dbReference type="Pfam" id="PF02311">
    <property type="entry name" value="AraC_binding"/>
    <property type="match status" value="1"/>
</dbReference>
<comment type="caution">
    <text evidence="3">The sequence shown here is derived from an EMBL/GenBank/DDBJ whole genome shotgun (WGS) entry which is preliminary data.</text>
</comment>
<keyword evidence="4" id="KW-1185">Reference proteome</keyword>
<dbReference type="EMBL" id="ASSJ01000035">
    <property type="protein sequence ID" value="ERN42066.1"/>
    <property type="molecule type" value="Genomic_DNA"/>
</dbReference>
<evidence type="ECO:0000313" key="4">
    <source>
        <dbReference type="Proteomes" id="UP000016960"/>
    </source>
</evidence>
<protein>
    <submittedName>
        <fullName evidence="3">AraC-like ligand binding domain protein</fullName>
    </submittedName>
</protein>
<evidence type="ECO:0000259" key="2">
    <source>
        <dbReference type="Pfam" id="PF02311"/>
    </source>
</evidence>
<dbReference type="GO" id="GO:0006355">
    <property type="term" value="P:regulation of DNA-templated transcription"/>
    <property type="evidence" value="ECO:0007669"/>
    <property type="project" value="InterPro"/>
</dbReference>
<evidence type="ECO:0000313" key="3">
    <source>
        <dbReference type="EMBL" id="ERN42066.1"/>
    </source>
</evidence>
<dbReference type="InterPro" id="IPR014710">
    <property type="entry name" value="RmlC-like_jellyroll"/>
</dbReference>
<dbReference type="InterPro" id="IPR011051">
    <property type="entry name" value="RmlC_Cupin_sf"/>
</dbReference>
<evidence type="ECO:0000256" key="1">
    <source>
        <dbReference type="ARBA" id="ARBA00023125"/>
    </source>
</evidence>
<feature type="domain" description="AraC-type arabinose-binding/dimerisation" evidence="2">
    <location>
        <begin position="150"/>
        <end position="211"/>
    </location>
</feature>
<dbReference type="AlphaFoldDB" id="U5DK58"/>
<proteinExistence type="predicted"/>
<sequence length="246" mass="26705">MTTSGNVTVIPVREAFQKCFRSGQISSGNVLDDVFVQTWNGESISLDENASHFFIVLSGDLFVAYEGKEIHLTKTWYGVLPGALRVSGNGSALIVSSLNYISIPLFGGPLEEHGRLRYVDGCTNSLLLAPPVLGEPCLNFLNLPAGTYQTPHTHPTIRVGMIVSGNGGCGTVEERLVFEPGSVFIIPPDTLHSFQTDDENIRIILFHPDSVVGPTHDNQTMLNNTFVEGICAKGLTNLHTRDLQPV</sequence>
<dbReference type="eggNOG" id="COG1917">
    <property type="taxonomic scope" value="Bacteria"/>
</dbReference>
<dbReference type="Gene3D" id="2.60.120.10">
    <property type="entry name" value="Jelly Rolls"/>
    <property type="match status" value="1"/>
</dbReference>
<dbReference type="SUPFAM" id="SSF51182">
    <property type="entry name" value="RmlC-like cupins"/>
    <property type="match status" value="1"/>
</dbReference>
<dbReference type="InParanoid" id="U5DK58"/>